<dbReference type="InterPro" id="IPR036291">
    <property type="entry name" value="NAD(P)-bd_dom_sf"/>
</dbReference>
<dbReference type="Gene3D" id="3.40.50.720">
    <property type="entry name" value="NAD(P)-binding Rossmann-like Domain"/>
    <property type="match status" value="1"/>
</dbReference>
<keyword evidence="8" id="KW-1185">Reference proteome</keyword>
<keyword evidence="3" id="KW-0560">Oxidoreductase</keyword>
<comment type="caution">
    <text evidence="7">The sequence shown here is derived from an EMBL/GenBank/DDBJ whole genome shotgun (WGS) entry which is preliminary data.</text>
</comment>
<dbReference type="InterPro" id="IPR020904">
    <property type="entry name" value="Sc_DH/Rdtase_CS"/>
</dbReference>
<proteinExistence type="inferred from homology"/>
<evidence type="ECO:0000256" key="2">
    <source>
        <dbReference type="ARBA" id="ARBA00022857"/>
    </source>
</evidence>
<dbReference type="CDD" id="cd05346">
    <property type="entry name" value="SDR_c5"/>
    <property type="match status" value="1"/>
</dbReference>
<dbReference type="SUPFAM" id="SSF51735">
    <property type="entry name" value="NAD(P)-binding Rossmann-fold domains"/>
    <property type="match status" value="1"/>
</dbReference>
<evidence type="ECO:0000259" key="6">
    <source>
        <dbReference type="SMART" id="SM00822"/>
    </source>
</evidence>
<evidence type="ECO:0000256" key="3">
    <source>
        <dbReference type="ARBA" id="ARBA00023002"/>
    </source>
</evidence>
<feature type="signal peptide" evidence="5">
    <location>
        <begin position="1"/>
        <end position="17"/>
    </location>
</feature>
<dbReference type="PROSITE" id="PS00061">
    <property type="entry name" value="ADH_SHORT"/>
    <property type="match status" value="1"/>
</dbReference>
<dbReference type="SMART" id="SM00822">
    <property type="entry name" value="PKS_KR"/>
    <property type="match status" value="1"/>
</dbReference>
<dbReference type="PANTHER" id="PTHR42901">
    <property type="entry name" value="ALCOHOL DEHYDROGENASE"/>
    <property type="match status" value="1"/>
</dbReference>
<sequence>MASRLLGKAVLITGASAGIGEACAREYARAGAHLILTARRVDRLASLAKELKAQHPSVRVLPVAMDVRDRKQVFSAIEGLPEEFRNVDVLVNNAGLVIGVDPVETVAPEAVDTMFDTNVKGLINVTQAVLPIMKKRNSGHIVNLSSVAGTQAYPGGSIYCGTKHAVDAITRALRMELVSTPINVTSIDPGLVETEFSLIRFGGDKERAAGPYAGLTPLSGEDIAEAIVFATSRRPHVQISTMQIFPTNQASVYHFHREQK</sequence>
<dbReference type="Proteomes" id="UP001527925">
    <property type="component" value="Unassembled WGS sequence"/>
</dbReference>
<evidence type="ECO:0000256" key="1">
    <source>
        <dbReference type="ARBA" id="ARBA00006484"/>
    </source>
</evidence>
<gene>
    <name evidence="7" type="ORF">HK105_202099</name>
</gene>
<evidence type="ECO:0000256" key="5">
    <source>
        <dbReference type="SAM" id="SignalP"/>
    </source>
</evidence>
<evidence type="ECO:0000313" key="7">
    <source>
        <dbReference type="EMBL" id="KAL2918172.1"/>
    </source>
</evidence>
<feature type="domain" description="Ketoreductase" evidence="6">
    <location>
        <begin position="8"/>
        <end position="195"/>
    </location>
</feature>
<evidence type="ECO:0000313" key="8">
    <source>
        <dbReference type="Proteomes" id="UP001527925"/>
    </source>
</evidence>
<reference evidence="7 8" key="1">
    <citation type="submission" date="2023-09" db="EMBL/GenBank/DDBJ databases">
        <title>Pangenome analysis of Batrachochytrium dendrobatidis and related Chytrids.</title>
        <authorList>
            <person name="Yacoub M.N."/>
            <person name="Stajich J.E."/>
            <person name="James T.Y."/>
        </authorList>
    </citation>
    <scope>NUCLEOTIDE SEQUENCE [LARGE SCALE GENOMIC DNA]</scope>
    <source>
        <strain evidence="7 8">JEL0888</strain>
    </source>
</reference>
<keyword evidence="2" id="KW-0521">NADP</keyword>
<evidence type="ECO:0000256" key="4">
    <source>
        <dbReference type="RuleBase" id="RU000363"/>
    </source>
</evidence>
<dbReference type="PANTHER" id="PTHR42901:SF1">
    <property type="entry name" value="ALCOHOL DEHYDROGENASE"/>
    <property type="match status" value="1"/>
</dbReference>
<comment type="similarity">
    <text evidence="1 4">Belongs to the short-chain dehydrogenases/reductases (SDR) family.</text>
</comment>
<dbReference type="InterPro" id="IPR002347">
    <property type="entry name" value="SDR_fam"/>
</dbReference>
<dbReference type="InterPro" id="IPR057326">
    <property type="entry name" value="KR_dom"/>
</dbReference>
<dbReference type="Pfam" id="PF00106">
    <property type="entry name" value="adh_short"/>
    <property type="match status" value="1"/>
</dbReference>
<dbReference type="PRINTS" id="PR00080">
    <property type="entry name" value="SDRFAMILY"/>
</dbReference>
<protein>
    <recommendedName>
        <fullName evidence="6">Ketoreductase domain-containing protein</fullName>
    </recommendedName>
</protein>
<accession>A0ABR4NF64</accession>
<name>A0ABR4NF64_9FUNG</name>
<organism evidence="7 8">
    <name type="scientific">Polyrhizophydium stewartii</name>
    <dbReference type="NCBI Taxonomy" id="2732419"/>
    <lineage>
        <taxon>Eukaryota</taxon>
        <taxon>Fungi</taxon>
        <taxon>Fungi incertae sedis</taxon>
        <taxon>Chytridiomycota</taxon>
        <taxon>Chytridiomycota incertae sedis</taxon>
        <taxon>Chytridiomycetes</taxon>
        <taxon>Rhizophydiales</taxon>
        <taxon>Rhizophydiales incertae sedis</taxon>
        <taxon>Polyrhizophydium</taxon>
    </lineage>
</organism>
<keyword evidence="5" id="KW-0732">Signal</keyword>
<dbReference type="PRINTS" id="PR00081">
    <property type="entry name" value="GDHRDH"/>
</dbReference>
<dbReference type="EMBL" id="JADGIZ020000007">
    <property type="protein sequence ID" value="KAL2918172.1"/>
    <property type="molecule type" value="Genomic_DNA"/>
</dbReference>
<feature type="chain" id="PRO_5047404857" description="Ketoreductase domain-containing protein" evidence="5">
    <location>
        <begin position="18"/>
        <end position="260"/>
    </location>
</feature>